<keyword evidence="1" id="KW-0812">Transmembrane</keyword>
<keyword evidence="1" id="KW-1133">Transmembrane helix</keyword>
<feature type="transmembrane region" description="Helical" evidence="1">
    <location>
        <begin position="36"/>
        <end position="53"/>
    </location>
</feature>
<evidence type="ECO:0000313" key="2">
    <source>
        <dbReference type="EMBL" id="AWM33214.1"/>
    </source>
</evidence>
<keyword evidence="1" id="KW-0472">Membrane</keyword>
<dbReference type="KEGG" id="hnv:DDQ68_10750"/>
<name>A0A2Z3GUX4_9BACT</name>
<evidence type="ECO:0000256" key="1">
    <source>
        <dbReference type="SAM" id="Phobius"/>
    </source>
</evidence>
<protein>
    <submittedName>
        <fullName evidence="2">Uncharacterized protein</fullName>
    </submittedName>
</protein>
<dbReference type="Proteomes" id="UP000245999">
    <property type="component" value="Chromosome"/>
</dbReference>
<sequence>MAKKVMKKLDKITARMQAKDGSSTASTARIDGNLRTGLIFLLVGLIVSLFAGISGIFGVIGAILAVIGLVFIVLWLLDQA</sequence>
<reference evidence="3" key="1">
    <citation type="submission" date="2018-04" db="EMBL/GenBank/DDBJ databases">
        <title>Complete genome of Antarctic heterotrophic bacterium Hymenobacter nivis.</title>
        <authorList>
            <person name="Terashima M."/>
        </authorList>
    </citation>
    <scope>NUCLEOTIDE SEQUENCE [LARGE SCALE GENOMIC DNA]</scope>
    <source>
        <strain evidence="3">NBRC 111535</strain>
    </source>
</reference>
<evidence type="ECO:0000313" key="3">
    <source>
        <dbReference type="Proteomes" id="UP000245999"/>
    </source>
</evidence>
<feature type="transmembrane region" description="Helical" evidence="1">
    <location>
        <begin position="59"/>
        <end position="77"/>
    </location>
</feature>
<keyword evidence="3" id="KW-1185">Reference proteome</keyword>
<dbReference type="AlphaFoldDB" id="A0A2Z3GUX4"/>
<gene>
    <name evidence="2" type="ORF">DDQ68_10750</name>
</gene>
<accession>A0A2Z3GUX4</accession>
<proteinExistence type="predicted"/>
<organism evidence="2 3">
    <name type="scientific">Hymenobacter nivis</name>
    <dbReference type="NCBI Taxonomy" id="1850093"/>
    <lineage>
        <taxon>Bacteria</taxon>
        <taxon>Pseudomonadati</taxon>
        <taxon>Bacteroidota</taxon>
        <taxon>Cytophagia</taxon>
        <taxon>Cytophagales</taxon>
        <taxon>Hymenobacteraceae</taxon>
        <taxon>Hymenobacter</taxon>
    </lineage>
</organism>
<dbReference type="EMBL" id="CP029145">
    <property type="protein sequence ID" value="AWM33214.1"/>
    <property type="molecule type" value="Genomic_DNA"/>
</dbReference>
<dbReference type="OrthoDB" id="886791at2"/>